<keyword evidence="3" id="KW-0597">Phosphoprotein</keyword>
<dbReference type="Gene3D" id="3.40.50.2300">
    <property type="match status" value="1"/>
</dbReference>
<feature type="domain" description="Histidine kinase" evidence="8">
    <location>
        <begin position="446"/>
        <end position="699"/>
    </location>
</feature>
<dbReference type="EMBL" id="ACJE01000007">
    <property type="protein sequence ID" value="EHA25042.1"/>
    <property type="molecule type" value="Genomic_DNA"/>
</dbReference>
<keyword evidence="5" id="KW-0418">Kinase</keyword>
<evidence type="ECO:0000256" key="3">
    <source>
        <dbReference type="ARBA" id="ARBA00022553"/>
    </source>
</evidence>
<dbReference type="InterPro" id="IPR003594">
    <property type="entry name" value="HATPase_dom"/>
</dbReference>
<evidence type="ECO:0000313" key="10">
    <source>
        <dbReference type="EMBL" id="EHA25042.1"/>
    </source>
</evidence>
<protein>
    <recommendedName>
        <fullName evidence="2">histidine kinase</fullName>
        <ecNumber evidence="2">2.7.13.3</ecNumber>
    </recommendedName>
</protein>
<evidence type="ECO:0000256" key="6">
    <source>
        <dbReference type="PROSITE-ProRule" id="PRU00169"/>
    </source>
</evidence>
<evidence type="ECO:0000313" key="11">
    <source>
        <dbReference type="Proteomes" id="UP000009038"/>
    </source>
</evidence>
<comment type="caution">
    <text evidence="10">The sequence shown here is derived from an EMBL/GenBank/DDBJ whole genome shotgun (WGS) entry which is preliminary data.</text>
</comment>
<dbReference type="InterPro" id="IPR011006">
    <property type="entry name" value="CheY-like_superfamily"/>
</dbReference>
<dbReference type="SUPFAM" id="SSF52172">
    <property type="entry name" value="CheY-like"/>
    <property type="match status" value="1"/>
</dbReference>
<feature type="region of interest" description="Disordered" evidence="7">
    <location>
        <begin position="91"/>
        <end position="134"/>
    </location>
</feature>
<dbReference type="SMART" id="SM00388">
    <property type="entry name" value="HisKA"/>
    <property type="match status" value="1"/>
</dbReference>
<dbReference type="InterPro" id="IPR001789">
    <property type="entry name" value="Sig_transdc_resp-reg_receiver"/>
</dbReference>
<evidence type="ECO:0000259" key="9">
    <source>
        <dbReference type="PROSITE" id="PS50110"/>
    </source>
</evidence>
<dbReference type="HOGENOM" id="CLU_002763_0_1_1"/>
<dbReference type="EC" id="2.7.13.3" evidence="2"/>
<dbReference type="GO" id="GO:0005886">
    <property type="term" value="C:plasma membrane"/>
    <property type="evidence" value="ECO:0007669"/>
    <property type="project" value="TreeGrafter"/>
</dbReference>
<dbReference type="Proteomes" id="UP000009038">
    <property type="component" value="Unassembled WGS sequence"/>
</dbReference>
<feature type="non-terminal residue" evidence="10">
    <location>
        <position position="1"/>
    </location>
</feature>
<dbReference type="InterPro" id="IPR036890">
    <property type="entry name" value="HATPase_C_sf"/>
</dbReference>
<organism evidence="10 11">
    <name type="scientific">Aspergillus niger (strain ATCC 1015 / CBS 113.46 / FGSC A1144 / LSHB Ac4 / NCTC 3858a / NRRL 328 / USDA 3528.7)</name>
    <dbReference type="NCBI Taxonomy" id="380704"/>
    <lineage>
        <taxon>Eukaryota</taxon>
        <taxon>Fungi</taxon>
        <taxon>Dikarya</taxon>
        <taxon>Ascomycota</taxon>
        <taxon>Pezizomycotina</taxon>
        <taxon>Eurotiomycetes</taxon>
        <taxon>Eurotiomycetidae</taxon>
        <taxon>Eurotiales</taxon>
        <taxon>Aspergillaceae</taxon>
        <taxon>Aspergillus</taxon>
        <taxon>Aspergillus subgen. Circumdati</taxon>
    </lineage>
</organism>
<comment type="caution">
    <text evidence="6">Lacks conserved residue(s) required for the propagation of feature annotation.</text>
</comment>
<comment type="catalytic activity">
    <reaction evidence="1">
        <text>ATP + protein L-histidine = ADP + protein N-phospho-L-histidine.</text>
        <dbReference type="EC" id="2.7.13.3"/>
    </reaction>
</comment>
<evidence type="ECO:0000256" key="5">
    <source>
        <dbReference type="ARBA" id="ARBA00022777"/>
    </source>
</evidence>
<evidence type="ECO:0000259" key="8">
    <source>
        <dbReference type="PROSITE" id="PS50109"/>
    </source>
</evidence>
<dbReference type="AlphaFoldDB" id="G3XWS3"/>
<dbReference type="PROSITE" id="PS50109">
    <property type="entry name" value="HIS_KIN"/>
    <property type="match status" value="1"/>
</dbReference>
<feature type="region of interest" description="Disordered" evidence="7">
    <location>
        <begin position="852"/>
        <end position="894"/>
    </location>
</feature>
<proteinExistence type="predicted"/>
<dbReference type="STRING" id="380704.G3XWS3"/>
<keyword evidence="4" id="KW-0808">Transferase</keyword>
<evidence type="ECO:0000256" key="7">
    <source>
        <dbReference type="SAM" id="MobiDB-lite"/>
    </source>
</evidence>
<dbReference type="GO" id="GO:0009927">
    <property type="term" value="F:histidine phosphotransfer kinase activity"/>
    <property type="evidence" value="ECO:0007669"/>
    <property type="project" value="TreeGrafter"/>
</dbReference>
<dbReference type="SUPFAM" id="SSF47384">
    <property type="entry name" value="Homodimeric domain of signal transducing histidine kinase"/>
    <property type="match status" value="1"/>
</dbReference>
<accession>G3XWS3</accession>
<dbReference type="FunFam" id="3.30.565.10:FF:000201">
    <property type="entry name" value="Sensor histidine kinase/response regulator, putative (AFU_orthologue AFUA_4G01020)"/>
    <property type="match status" value="1"/>
</dbReference>
<evidence type="ECO:0000256" key="1">
    <source>
        <dbReference type="ARBA" id="ARBA00000085"/>
    </source>
</evidence>
<dbReference type="PANTHER" id="PTHR43047:SF72">
    <property type="entry name" value="OSMOSENSING HISTIDINE PROTEIN KINASE SLN1"/>
    <property type="match status" value="1"/>
</dbReference>
<dbReference type="SUPFAM" id="SSF55781">
    <property type="entry name" value="GAF domain-like"/>
    <property type="match status" value="1"/>
</dbReference>
<dbReference type="PROSITE" id="PS50110">
    <property type="entry name" value="RESPONSE_REGULATORY"/>
    <property type="match status" value="1"/>
</dbReference>
<dbReference type="OrthoDB" id="303614at2759"/>
<dbReference type="InterPro" id="IPR036097">
    <property type="entry name" value="HisK_dim/P_sf"/>
</dbReference>
<dbReference type="SMART" id="SM00387">
    <property type="entry name" value="HATPase_c"/>
    <property type="match status" value="1"/>
</dbReference>
<dbReference type="InterPro" id="IPR003661">
    <property type="entry name" value="HisK_dim/P_dom"/>
</dbReference>
<evidence type="ECO:0000256" key="4">
    <source>
        <dbReference type="ARBA" id="ARBA00022679"/>
    </source>
</evidence>
<dbReference type="InterPro" id="IPR004358">
    <property type="entry name" value="Sig_transdc_His_kin-like_C"/>
</dbReference>
<dbReference type="InterPro" id="IPR005467">
    <property type="entry name" value="His_kinase_dom"/>
</dbReference>
<dbReference type="SUPFAM" id="SSF55874">
    <property type="entry name" value="ATPase domain of HSP90 chaperone/DNA topoisomerase II/histidine kinase"/>
    <property type="match status" value="1"/>
</dbReference>
<dbReference type="Pfam" id="PF00512">
    <property type="entry name" value="HisKA"/>
    <property type="match status" value="1"/>
</dbReference>
<dbReference type="CDD" id="cd00082">
    <property type="entry name" value="HisKA"/>
    <property type="match status" value="1"/>
</dbReference>
<evidence type="ECO:0000256" key="2">
    <source>
        <dbReference type="ARBA" id="ARBA00012438"/>
    </source>
</evidence>
<dbReference type="GO" id="GO:0000155">
    <property type="term" value="F:phosphorelay sensor kinase activity"/>
    <property type="evidence" value="ECO:0007669"/>
    <property type="project" value="InterPro"/>
</dbReference>
<name>G3XWS3_ASPNA</name>
<gene>
    <name evidence="10" type="ORF">ASPNIDRAFT_214822</name>
</gene>
<feature type="domain" description="Response regulatory" evidence="9">
    <location>
        <begin position="906"/>
        <end position="974"/>
    </location>
</feature>
<dbReference type="PANTHER" id="PTHR43047">
    <property type="entry name" value="TWO-COMPONENT HISTIDINE PROTEIN KINASE"/>
    <property type="match status" value="1"/>
</dbReference>
<sequence>EDFFKDRPYVTGWPYFRFYAEVPLYSPAGHVLGSFCVIDDKPRSVFGDREIASLREVADAVTQHLEHVRIAHSHRRAESLVKGLTSFVKDHPAFDPTDMPGPSQGATLVPTTEPAPPQPLSLTDDPLRTPPTQLQSASSEMTGELASLFSAVTCSELTATSTSVNVPGPRPFPVAVPDETLPPDGSETHDSSVVVSDHTEYPVVSVIEREARSESLSRIFTRASLTLRDSMDLDGVMFLDACRCNAGVGVLTKSSSVRPGHPGSWEPLPTTANPEFLADPYPSPVDLPGVGSLSNISEKPCEVLGSAQQDEVCASQSITEALLNQMIAAFPHGQFFNLQDWIDEEGGQSLSPSLEERSEGDHTMSNICRRLRQHLPDAYCVLFYPLWDWNQSRWLAGTLVWTQASNRALGVDELHYFKVFGDSIISEVARVDWASTQQSKSDFISSVSHELRSPLHGILASAELLQTTPLHSSQAHWMNMVKSCGLTLLDTLNHLLDFAKINNLTTTEEASPDQSKPSVTNLLTVFDLDDLIEEVTDVQYTGQRLAQAVAPLTGRPAQPTSTPPDGELTVVVRVQERSMWKIQSVAGAWRRIVMNLLGNSLKWTKAGFVEVSLSKARRESNPHTVLAHLSVTDTGSGISPDFLRHKLFSPFTQEDSLSEGLGLGFSIVRQLVASLEGHIDVRSEVGVGTQVDIYIPVHPSAAHASRRGSPDEFATPPPSMAACLIGFDGYPNPREIPTGILPAEAKRKLAIRSSLTSVLAQQPGWTLALAESLDRAQGDVAVVEQGDLLPTPDKSSPLDLMMQRGFRYFIVLDSNKPLPQVEALAPNVVRSDSFGPQKFDDAIRRVQTLAREAALNRPPSRPAPVPLQPSLSASPALTPPSGPDSAIDFGSPCTPLEPAHSHPPNISMPVMDGIVATDHIRRYEKKNGLIPSRIIAVTGLGSADRQQQALSAGVDEYLVKPVSLHGLKKVMRIS</sequence>
<dbReference type="Gene3D" id="3.30.565.10">
    <property type="entry name" value="Histidine kinase-like ATPase, C-terminal domain"/>
    <property type="match status" value="1"/>
</dbReference>
<reference evidence="10 11" key="1">
    <citation type="journal article" date="2011" name="Genome Res.">
        <title>Comparative genomics of citric-acid-producing Aspergillus niger ATCC 1015 versus enzyme-producing CBS 513.88.</title>
        <authorList>
            <person name="Andersen M.R."/>
            <person name="Salazar M.P."/>
            <person name="Schaap P.J."/>
            <person name="van de Vondervoort P.J."/>
            <person name="Culley D."/>
            <person name="Thykaer J."/>
            <person name="Frisvad J.C."/>
            <person name="Nielsen K.F."/>
            <person name="Albang R."/>
            <person name="Albermann K."/>
            <person name="Berka R.M."/>
            <person name="Braus G.H."/>
            <person name="Braus-Stromeyer S.A."/>
            <person name="Corrochano L.M."/>
            <person name="Dai Z."/>
            <person name="van Dijck P.W."/>
            <person name="Hofmann G."/>
            <person name="Lasure L.L."/>
            <person name="Magnuson J.K."/>
            <person name="Menke H."/>
            <person name="Meijer M."/>
            <person name="Meijer S.L."/>
            <person name="Nielsen J.B."/>
            <person name="Nielsen M.L."/>
            <person name="van Ooyen A.J."/>
            <person name="Pel H.J."/>
            <person name="Poulsen L."/>
            <person name="Samson R.A."/>
            <person name="Stam H."/>
            <person name="Tsang A."/>
            <person name="van den Brink J.M."/>
            <person name="Atkins A."/>
            <person name="Aerts A."/>
            <person name="Shapiro H."/>
            <person name="Pangilinan J."/>
            <person name="Salamov A."/>
            <person name="Lou Y."/>
            <person name="Lindquist E."/>
            <person name="Lucas S."/>
            <person name="Grimwood J."/>
            <person name="Grigoriev I.V."/>
            <person name="Kubicek C.P."/>
            <person name="Martinez D."/>
            <person name="van Peij N.N."/>
            <person name="Roubos J.A."/>
            <person name="Nielsen J."/>
            <person name="Baker S.E."/>
        </authorList>
    </citation>
    <scope>NUCLEOTIDE SEQUENCE [LARGE SCALE GENOMIC DNA]</scope>
    <source>
        <strain evidence="11">ATCC 1015 / CBS 113.46 / FGSC A1144 / LSHB Ac4 / NCTC 3858a / NRRL 328 / USDA 3528.7</strain>
    </source>
</reference>
<dbReference type="FunFam" id="1.10.287.130:FF:000023">
    <property type="entry name" value="Sensor histidine kinase/response regulator, putative"/>
    <property type="match status" value="1"/>
</dbReference>
<dbReference type="PRINTS" id="PR00344">
    <property type="entry name" value="BCTRLSENSOR"/>
</dbReference>
<dbReference type="Gene3D" id="1.10.287.130">
    <property type="match status" value="1"/>
</dbReference>
<dbReference type="Pfam" id="PF02518">
    <property type="entry name" value="HATPase_c"/>
    <property type="match status" value="1"/>
</dbReference>